<gene>
    <name evidence="1" type="ORF">ACOLOM_LOCUS9374</name>
</gene>
<comment type="caution">
    <text evidence="1">The sequence shown here is derived from an EMBL/GenBank/DDBJ whole genome shotgun (WGS) entry which is preliminary data.</text>
</comment>
<organism evidence="1 2">
    <name type="scientific">Acaulospora colombiana</name>
    <dbReference type="NCBI Taxonomy" id="27376"/>
    <lineage>
        <taxon>Eukaryota</taxon>
        <taxon>Fungi</taxon>
        <taxon>Fungi incertae sedis</taxon>
        <taxon>Mucoromycota</taxon>
        <taxon>Glomeromycotina</taxon>
        <taxon>Glomeromycetes</taxon>
        <taxon>Diversisporales</taxon>
        <taxon>Acaulosporaceae</taxon>
        <taxon>Acaulospora</taxon>
    </lineage>
</organism>
<name>A0ACA9NYL9_9GLOM</name>
<accession>A0ACA9NYL9</accession>
<sequence>NVIEHNYWQTSTVKEWDDEGIRTAIKFFRNDKGGEYSSKALENFCKDHGISLERTIRDTPQQNGVAERFNRTLAEAVTSMLSQSKLPPSFWADAVGAYTHIHNRLPSHSRGNKTPYEMWNGKIPSVAHIRVWGCLAHVHLQKDQRKQLEPHSRRCVFIGYPIDYKGWRFLDLKTRREFISDSAVFDEDQLPGLTHTDIPFPSPSSTTNTSNPTTPAAALYLPPPPIARRPPALLPPPLPTINPPDGDALEPPPEPASTPRQEVSPNVEWGMDNSVPPTPIKSSASTPPREVQSNVDDILHLNSPLTQLSLSPPPSPSPAAKVPENRSESPSPPREVRRLMDHFEHFPHNLPEKRTREPVTARQAYWEDNEVGDFDWYGGIETETAYVSLDHPAKLLIKEPLASVLKKSHFQIPPDEPPSKPLPLIPWQPPNHRSNFVFIPFHNAIDCALSVSTQLEPSSLKEALRRSDADKWVEAAADEIGAHMRNGTWELVPLPAGRKAIGSRWVFKIKKNADGSIERYKGRIVAKGYAQREGVDFTDTFAPTARFGALRTVIALAAIEDLHLESVDISTAFLNGEIDTEVYMELPEGLEAEGDPKVKYVVKLLKSLYGIKQAPRIWSKKLLSELKALGFQRLECDHSVFIYERDDVRVIVPVYVDDLVIASKSQDAIDAFKSQLRSRFKMREQGPTTFILGIKLERDRPNRTIKLSQSTYIENMIEKYIPHEILNGVDVPMKDNEPLSTKMCPQTPDEIEFMSKIPYREAVGKLLYLSIATRPDISYAVGVLCRYNANPGQKHWAAVKHLLRYLSRTKDLKLCYSPDSSMEPFTTYSDADLGGNIDNSRSTAGFLIKVGTGVVHWGSKLHRQTSLSTTESEYTTASASGCELMWMRYFLEEIGYDMSKPSLLKMDSASAIQVAKNPEHISTMKHVHRCYNWIREKVEETKEIRIAH</sequence>
<reference evidence="1" key="1">
    <citation type="submission" date="2021-06" db="EMBL/GenBank/DDBJ databases">
        <authorList>
            <person name="Kallberg Y."/>
            <person name="Tangrot J."/>
            <person name="Rosling A."/>
        </authorList>
    </citation>
    <scope>NUCLEOTIDE SEQUENCE</scope>
    <source>
        <strain evidence="1">CL356</strain>
    </source>
</reference>
<feature type="non-terminal residue" evidence="1">
    <location>
        <position position="948"/>
    </location>
</feature>
<dbReference type="Proteomes" id="UP000789525">
    <property type="component" value="Unassembled WGS sequence"/>
</dbReference>
<evidence type="ECO:0000313" key="2">
    <source>
        <dbReference type="Proteomes" id="UP000789525"/>
    </source>
</evidence>
<protein>
    <submittedName>
        <fullName evidence="1">11691_t:CDS:1</fullName>
    </submittedName>
</protein>
<proteinExistence type="predicted"/>
<keyword evidence="2" id="KW-1185">Reference proteome</keyword>
<dbReference type="EMBL" id="CAJVPT010027026">
    <property type="protein sequence ID" value="CAG8681828.1"/>
    <property type="molecule type" value="Genomic_DNA"/>
</dbReference>
<feature type="non-terminal residue" evidence="1">
    <location>
        <position position="1"/>
    </location>
</feature>
<evidence type="ECO:0000313" key="1">
    <source>
        <dbReference type="EMBL" id="CAG8681828.1"/>
    </source>
</evidence>